<reference evidence="1" key="1">
    <citation type="submission" date="2023-04" db="EMBL/GenBank/DDBJ databases">
        <title>Ambrosiozyma monospora NBRC 10751.</title>
        <authorList>
            <person name="Ichikawa N."/>
            <person name="Sato H."/>
            <person name="Tonouchi N."/>
        </authorList>
    </citation>
    <scope>NUCLEOTIDE SEQUENCE</scope>
    <source>
        <strain evidence="1">NBRC 10751</strain>
    </source>
</reference>
<evidence type="ECO:0000313" key="2">
    <source>
        <dbReference type="Proteomes" id="UP001165064"/>
    </source>
</evidence>
<sequence length="139" mass="16334">MSNPSNFNYSSQSSQIEPDLNPAAISTTSDPDEPRPTTAFRGNEFHEKEISFKCETCGNRYTKRARLKKHIETKHADNIKRFICEECSKEYSTYDDLQRHLLIHSDRYKCPYCGKRHDRKDRYEKHVERCSKKQTGLLA</sequence>
<protein>
    <submittedName>
        <fullName evidence="1">Unnamed protein product</fullName>
    </submittedName>
</protein>
<proteinExistence type="predicted"/>
<gene>
    <name evidence="1" type="ORF">Amon02_000906200</name>
</gene>
<name>A0ACB5TNT6_AMBMO</name>
<organism evidence="1 2">
    <name type="scientific">Ambrosiozyma monospora</name>
    <name type="common">Yeast</name>
    <name type="synonym">Endomycopsis monosporus</name>
    <dbReference type="NCBI Taxonomy" id="43982"/>
    <lineage>
        <taxon>Eukaryota</taxon>
        <taxon>Fungi</taxon>
        <taxon>Dikarya</taxon>
        <taxon>Ascomycota</taxon>
        <taxon>Saccharomycotina</taxon>
        <taxon>Pichiomycetes</taxon>
        <taxon>Pichiales</taxon>
        <taxon>Pichiaceae</taxon>
        <taxon>Ambrosiozyma</taxon>
    </lineage>
</organism>
<accession>A0ACB5TNT6</accession>
<dbReference type="Proteomes" id="UP001165064">
    <property type="component" value="Unassembled WGS sequence"/>
</dbReference>
<keyword evidence="2" id="KW-1185">Reference proteome</keyword>
<comment type="caution">
    <text evidence="1">The sequence shown here is derived from an EMBL/GenBank/DDBJ whole genome shotgun (WGS) entry which is preliminary data.</text>
</comment>
<dbReference type="EMBL" id="BSXS01008419">
    <property type="protein sequence ID" value="GME92413.1"/>
    <property type="molecule type" value="Genomic_DNA"/>
</dbReference>
<evidence type="ECO:0000313" key="1">
    <source>
        <dbReference type="EMBL" id="GME92413.1"/>
    </source>
</evidence>